<keyword evidence="1" id="KW-0328">Glycosyltransferase</keyword>
<accession>A0ABS9A2A3</accession>
<keyword evidence="2" id="KW-0808">Transferase</keyword>
<dbReference type="RefSeq" id="WP_234269000.1">
    <property type="nucleotide sequence ID" value="NZ_JABFTX010000001.1"/>
</dbReference>
<dbReference type="SUPFAM" id="SSF53756">
    <property type="entry name" value="UDP-Glycosyltransferase/glycogen phosphorylase"/>
    <property type="match status" value="1"/>
</dbReference>
<evidence type="ECO:0000313" key="4">
    <source>
        <dbReference type="Proteomes" id="UP001320168"/>
    </source>
</evidence>
<evidence type="ECO:0000256" key="1">
    <source>
        <dbReference type="ARBA" id="ARBA00022676"/>
    </source>
</evidence>
<dbReference type="PANTHER" id="PTHR30160">
    <property type="entry name" value="TETRAACYLDISACCHARIDE 4'-KINASE-RELATED"/>
    <property type="match status" value="1"/>
</dbReference>
<proteinExistence type="predicted"/>
<gene>
    <name evidence="3" type="ORF">HOP53_05080</name>
</gene>
<organism evidence="3 4">
    <name type="scientific">Billgrantia ethanolica</name>
    <dbReference type="NCBI Taxonomy" id="2733486"/>
    <lineage>
        <taxon>Bacteria</taxon>
        <taxon>Pseudomonadati</taxon>
        <taxon>Pseudomonadota</taxon>
        <taxon>Gammaproteobacteria</taxon>
        <taxon>Oceanospirillales</taxon>
        <taxon>Halomonadaceae</taxon>
        <taxon>Billgrantia</taxon>
    </lineage>
</organism>
<dbReference type="EMBL" id="JABFTX010000001">
    <property type="protein sequence ID" value="MCE8002205.1"/>
    <property type="molecule type" value="Genomic_DNA"/>
</dbReference>
<comment type="caution">
    <text evidence="3">The sequence shown here is derived from an EMBL/GenBank/DDBJ whole genome shotgun (WGS) entry which is preliminary data.</text>
</comment>
<dbReference type="Gene3D" id="3.40.50.2000">
    <property type="entry name" value="Glycogen Phosphorylase B"/>
    <property type="match status" value="2"/>
</dbReference>
<dbReference type="InterPro" id="IPR051199">
    <property type="entry name" value="LPS_LOS_Heptosyltrfase"/>
</dbReference>
<dbReference type="InterPro" id="IPR002201">
    <property type="entry name" value="Glyco_trans_9"/>
</dbReference>
<evidence type="ECO:0000313" key="3">
    <source>
        <dbReference type="EMBL" id="MCE8002205.1"/>
    </source>
</evidence>
<keyword evidence="4" id="KW-1185">Reference proteome</keyword>
<dbReference type="Pfam" id="PF01075">
    <property type="entry name" value="Glyco_transf_9"/>
    <property type="match status" value="1"/>
</dbReference>
<dbReference type="Proteomes" id="UP001320168">
    <property type="component" value="Unassembled WGS sequence"/>
</dbReference>
<evidence type="ECO:0000256" key="2">
    <source>
        <dbReference type="ARBA" id="ARBA00022679"/>
    </source>
</evidence>
<name>A0ABS9A2A3_9GAMM</name>
<protein>
    <submittedName>
        <fullName evidence="3">Glycosyltransferase family 9 protein</fullName>
    </submittedName>
</protein>
<reference evidence="3 4" key="1">
    <citation type="journal article" date="2021" name="Front. Microbiol.">
        <title>Aerobic Denitrification and Heterotrophic Sulfur Oxidation in the Genus Halomonas Revealed by Six Novel Species Characterizations and Genome-Based Analysis.</title>
        <authorList>
            <person name="Wang L."/>
            <person name="Shao Z."/>
        </authorList>
    </citation>
    <scope>NUCLEOTIDE SEQUENCE [LARGE SCALE GENOMIC DNA]</scope>
    <source>
        <strain evidence="3 4">MCCC 1A11081</strain>
    </source>
</reference>
<sequence length="336" mass="36719">MADLKRVVFLRWDAKWGDSIIFSLVVPELRKLGEGVSIEVIATPEMAALFTEQLGVDRVHVIPKRPSAGKIRRLAASLGEVDLLVHFSELAKARDICLLGSVKARHVASLDDSVGLVDIKLGQATRGLHMEQRYVELLKRCGIAAPEKRYTVPRDAGSEQRVGEFLHSRPRPFVAINPFSKGGAKTFSVETTLSLIERVERMAGGFDICLLTTPGCERAIQAITAGWNPERCFLYPDTHSIYDNVALLAAAAAQLSSSTATVHIADGLGIPSFVLFPYSPGEMAAWHSVHSRSINLMGLPGEVDDVNRLDWEALDNQLQRFLDAALAPVAGMERQG</sequence>